<evidence type="ECO:0000256" key="3">
    <source>
        <dbReference type="ARBA" id="ARBA00023125"/>
    </source>
</evidence>
<keyword evidence="7" id="KW-1185">Reference proteome</keyword>
<evidence type="ECO:0000313" key="6">
    <source>
        <dbReference type="EMBL" id="WAJ69450.1"/>
    </source>
</evidence>
<feature type="domain" description="HTH lysR-type" evidence="5">
    <location>
        <begin position="6"/>
        <end position="63"/>
    </location>
</feature>
<dbReference type="PANTHER" id="PTHR30126:SF88">
    <property type="entry name" value="TRANSCRIPTIONAL REGULATOR-RELATED"/>
    <property type="match status" value="1"/>
</dbReference>
<dbReference type="Gene3D" id="1.10.10.10">
    <property type="entry name" value="Winged helix-like DNA-binding domain superfamily/Winged helix DNA-binding domain"/>
    <property type="match status" value="1"/>
</dbReference>
<dbReference type="Gene3D" id="3.40.190.290">
    <property type="match status" value="1"/>
</dbReference>
<keyword evidence="3" id="KW-0238">DNA-binding</keyword>
<reference evidence="6" key="1">
    <citation type="submission" date="2022-10" db="EMBL/GenBank/DDBJ databases">
        <title>Catenovulum adriacola sp. nov. isolated in the Harbour of Susak.</title>
        <authorList>
            <person name="Schoch T."/>
            <person name="Reich S.J."/>
            <person name="Stoeferle S."/>
            <person name="Flaiz M."/>
            <person name="Kazda M."/>
            <person name="Riedel C.U."/>
            <person name="Duerre P."/>
        </authorList>
    </citation>
    <scope>NUCLEOTIDE SEQUENCE</scope>
    <source>
        <strain evidence="6">TS8</strain>
    </source>
</reference>
<dbReference type="PANTHER" id="PTHR30126">
    <property type="entry name" value="HTH-TYPE TRANSCRIPTIONAL REGULATOR"/>
    <property type="match status" value="1"/>
</dbReference>
<evidence type="ECO:0000256" key="2">
    <source>
        <dbReference type="ARBA" id="ARBA00023015"/>
    </source>
</evidence>
<dbReference type="SUPFAM" id="SSF46785">
    <property type="entry name" value="Winged helix' DNA-binding domain"/>
    <property type="match status" value="1"/>
</dbReference>
<sequence>MKIPKINLEQWAAFKAVVDEGSFAKAAEQLNKSQSSVSYMLANLQKQLPAPVLMLQGRKAVLTESGKVLYRHAKNLLESALNIEQTAAHLAMGWESEVTIAVDGLMPIEPVLAAIEQFSNQHPKTRIRILETVLSATEEAILEKTADIVLTPKIVPGFLGTPITTATMIAVAHPKHSLFNLTPPINHEDLKQYRQIVIRDSGVKRQQDAGWLAAEQRLTVTSPDTSIKAVKAGIGFAFLPQAMIQFELTHNQLKQIPLSQNAYRALPIYLVQTKQDDSGPATKKLVDCLLEQFPLTPT</sequence>
<protein>
    <submittedName>
        <fullName evidence="6">LysR family transcriptional regulator</fullName>
    </submittedName>
</protein>
<dbReference type="RefSeq" id="WP_268073682.1">
    <property type="nucleotide sequence ID" value="NZ_CP109965.1"/>
</dbReference>
<dbReference type="PROSITE" id="PS50931">
    <property type="entry name" value="HTH_LYSR"/>
    <property type="match status" value="1"/>
</dbReference>
<comment type="similarity">
    <text evidence="1">Belongs to the LysR transcriptional regulatory family.</text>
</comment>
<evidence type="ECO:0000256" key="4">
    <source>
        <dbReference type="ARBA" id="ARBA00023163"/>
    </source>
</evidence>
<dbReference type="InterPro" id="IPR000847">
    <property type="entry name" value="LysR_HTH_N"/>
</dbReference>
<dbReference type="SUPFAM" id="SSF53850">
    <property type="entry name" value="Periplasmic binding protein-like II"/>
    <property type="match status" value="1"/>
</dbReference>
<keyword evidence="4" id="KW-0804">Transcription</keyword>
<gene>
    <name evidence="6" type="ORF">OLW01_09705</name>
</gene>
<dbReference type="InterPro" id="IPR036388">
    <property type="entry name" value="WH-like_DNA-bd_sf"/>
</dbReference>
<accession>A0ABY7AJE0</accession>
<evidence type="ECO:0000256" key="1">
    <source>
        <dbReference type="ARBA" id="ARBA00009437"/>
    </source>
</evidence>
<dbReference type="EMBL" id="CP109965">
    <property type="protein sequence ID" value="WAJ69450.1"/>
    <property type="molecule type" value="Genomic_DNA"/>
</dbReference>
<keyword evidence="2" id="KW-0805">Transcription regulation</keyword>
<dbReference type="Pfam" id="PF03466">
    <property type="entry name" value="LysR_substrate"/>
    <property type="match status" value="1"/>
</dbReference>
<dbReference type="Pfam" id="PF00126">
    <property type="entry name" value="HTH_1"/>
    <property type="match status" value="1"/>
</dbReference>
<evidence type="ECO:0000259" key="5">
    <source>
        <dbReference type="PROSITE" id="PS50931"/>
    </source>
</evidence>
<dbReference type="InterPro" id="IPR036390">
    <property type="entry name" value="WH_DNA-bd_sf"/>
</dbReference>
<dbReference type="InterPro" id="IPR005119">
    <property type="entry name" value="LysR_subst-bd"/>
</dbReference>
<organism evidence="6 7">
    <name type="scientific">Catenovulum adriaticum</name>
    <dbReference type="NCBI Taxonomy" id="2984846"/>
    <lineage>
        <taxon>Bacteria</taxon>
        <taxon>Pseudomonadati</taxon>
        <taxon>Pseudomonadota</taxon>
        <taxon>Gammaproteobacteria</taxon>
        <taxon>Alteromonadales</taxon>
        <taxon>Alteromonadaceae</taxon>
        <taxon>Catenovulum</taxon>
    </lineage>
</organism>
<proteinExistence type="inferred from homology"/>
<evidence type="ECO:0000313" key="7">
    <source>
        <dbReference type="Proteomes" id="UP001163726"/>
    </source>
</evidence>
<name>A0ABY7AJE0_9ALTE</name>
<dbReference type="Proteomes" id="UP001163726">
    <property type="component" value="Chromosome"/>
</dbReference>